<proteinExistence type="predicted"/>
<dbReference type="PANTHER" id="PTHR15646:SF5">
    <property type="entry name" value="LINKER FOR ACTIVATION OF T-CELLS FAMILY MEMBER 2"/>
    <property type="match status" value="1"/>
</dbReference>
<protein>
    <recommendedName>
        <fullName evidence="4">Linker for activation of T-cells family member 2</fullName>
    </recommendedName>
</protein>
<dbReference type="AlphaFoldDB" id="A0A8D2DR63"/>
<dbReference type="Pfam" id="PF15703">
    <property type="entry name" value="LAT2"/>
    <property type="match status" value="2"/>
</dbReference>
<reference evidence="2" key="2">
    <citation type="submission" date="2025-09" db="UniProtKB">
        <authorList>
            <consortium name="Ensembl"/>
        </authorList>
    </citation>
    <scope>IDENTIFICATION</scope>
</reference>
<feature type="compositionally biased region" description="Pro residues" evidence="1">
    <location>
        <begin position="65"/>
        <end position="74"/>
    </location>
</feature>
<keyword evidence="3" id="KW-1185">Reference proteome</keyword>
<dbReference type="GO" id="GO:0050853">
    <property type="term" value="P:B cell receptor signaling pathway"/>
    <property type="evidence" value="ECO:0007669"/>
    <property type="project" value="TreeGrafter"/>
</dbReference>
<dbReference type="GeneTree" id="ENSGT00390000006821"/>
<evidence type="ECO:0000313" key="2">
    <source>
        <dbReference type="Ensembl" id="ENSSVLP00005030010.1"/>
    </source>
</evidence>
<dbReference type="Ensembl" id="ENSSVLT00005033331.1">
    <property type="protein sequence ID" value="ENSSVLP00005030010.1"/>
    <property type="gene ID" value="ENSSVLG00005023686.1"/>
</dbReference>
<sequence>MRVQCLREVWWDGAPPPGARRCRPTWSPRLKLGGFFPVSIHHGRTLGGPRLESLLGAGPRAPHQPGCPPEPQPRPAVSCCPPRGHPGRLPPTAAPLQASPAHLAVTSGDREGAGWRPGSQLAQCPGATGQCWQQGGRGAGPDRPRAVPSLADDDDDANSYENVLICKPRTPGSGEAAHPRGRARPACGEPCCRAATSPPLVPQAPLRGEETEDYQNSASIHQWRESRRAEGTWPRSRGPGAARAVRSPDEDAGEPDYVNGDLMAAREA</sequence>
<organism evidence="2 3">
    <name type="scientific">Sciurus vulgaris</name>
    <name type="common">Eurasian red squirrel</name>
    <dbReference type="NCBI Taxonomy" id="55149"/>
    <lineage>
        <taxon>Eukaryota</taxon>
        <taxon>Metazoa</taxon>
        <taxon>Chordata</taxon>
        <taxon>Craniata</taxon>
        <taxon>Vertebrata</taxon>
        <taxon>Euteleostomi</taxon>
        <taxon>Mammalia</taxon>
        <taxon>Eutheria</taxon>
        <taxon>Euarchontoglires</taxon>
        <taxon>Glires</taxon>
        <taxon>Rodentia</taxon>
        <taxon>Sciuromorpha</taxon>
        <taxon>Sciuridae</taxon>
        <taxon>Sciurinae</taxon>
        <taxon>Sciurini</taxon>
        <taxon>Sciurus</taxon>
    </lineage>
</organism>
<dbReference type="Proteomes" id="UP000694564">
    <property type="component" value="Chromosome 18"/>
</dbReference>
<dbReference type="OrthoDB" id="9447847at2759"/>
<reference evidence="2" key="1">
    <citation type="submission" date="2025-08" db="UniProtKB">
        <authorList>
            <consortium name="Ensembl"/>
        </authorList>
    </citation>
    <scope>IDENTIFICATION</scope>
</reference>
<feature type="region of interest" description="Disordered" evidence="1">
    <location>
        <begin position="108"/>
        <end position="268"/>
    </location>
</feature>
<dbReference type="GO" id="GO:0019722">
    <property type="term" value="P:calcium-mediated signaling"/>
    <property type="evidence" value="ECO:0007669"/>
    <property type="project" value="TreeGrafter"/>
</dbReference>
<feature type="region of interest" description="Disordered" evidence="1">
    <location>
        <begin position="57"/>
        <end position="76"/>
    </location>
</feature>
<evidence type="ECO:0000313" key="3">
    <source>
        <dbReference type="Proteomes" id="UP000694564"/>
    </source>
</evidence>
<accession>A0A8D2DR63</accession>
<name>A0A8D2DR63_SCIVU</name>
<evidence type="ECO:0008006" key="4">
    <source>
        <dbReference type="Google" id="ProtNLM"/>
    </source>
</evidence>
<evidence type="ECO:0000256" key="1">
    <source>
        <dbReference type="SAM" id="MobiDB-lite"/>
    </source>
</evidence>
<dbReference type="InterPro" id="IPR031428">
    <property type="entry name" value="LAT2"/>
</dbReference>
<dbReference type="PANTHER" id="PTHR15646">
    <property type="entry name" value="LINKER FOR ACTIVATION OF T-CELLS FAMILY MEMBER 2"/>
    <property type="match status" value="1"/>
</dbReference>
<dbReference type="GO" id="GO:0042113">
    <property type="term" value="P:B cell activation"/>
    <property type="evidence" value="ECO:0007669"/>
    <property type="project" value="InterPro"/>
</dbReference>
<dbReference type="GO" id="GO:0005886">
    <property type="term" value="C:plasma membrane"/>
    <property type="evidence" value="ECO:0007669"/>
    <property type="project" value="TreeGrafter"/>
</dbReference>